<dbReference type="Pfam" id="PF13620">
    <property type="entry name" value="CarboxypepD_reg"/>
    <property type="match status" value="1"/>
</dbReference>
<evidence type="ECO:0000256" key="11">
    <source>
        <dbReference type="ARBA" id="ARBA00023237"/>
    </source>
</evidence>
<feature type="domain" description="TonB-dependent receptor-like beta-barrel" evidence="15">
    <location>
        <begin position="334"/>
        <end position="767"/>
    </location>
</feature>
<evidence type="ECO:0000256" key="4">
    <source>
        <dbReference type="ARBA" id="ARBA00022496"/>
    </source>
</evidence>
<keyword evidence="5 12" id="KW-0812">Transmembrane</keyword>
<keyword evidence="8" id="KW-0406">Ion transport</keyword>
<gene>
    <name evidence="17" type="ORF">A3860_38680</name>
</gene>
<keyword evidence="6 14" id="KW-0732">Signal</keyword>
<evidence type="ECO:0000256" key="8">
    <source>
        <dbReference type="ARBA" id="ARBA00023065"/>
    </source>
</evidence>
<dbReference type="GO" id="GO:0009279">
    <property type="term" value="C:cell outer membrane"/>
    <property type="evidence" value="ECO:0007669"/>
    <property type="project" value="UniProtKB-SubCell"/>
</dbReference>
<dbReference type="PANTHER" id="PTHR32552">
    <property type="entry name" value="FERRICHROME IRON RECEPTOR-RELATED"/>
    <property type="match status" value="1"/>
</dbReference>
<dbReference type="RefSeq" id="WP_081154946.1">
    <property type="nucleotide sequence ID" value="NZ_LVYD01000086.1"/>
</dbReference>
<keyword evidence="11 12" id="KW-0998">Cell outer membrane</keyword>
<dbReference type="Gene3D" id="2.170.130.10">
    <property type="entry name" value="TonB-dependent receptor, plug domain"/>
    <property type="match status" value="1"/>
</dbReference>
<dbReference type="InterPro" id="IPR039426">
    <property type="entry name" value="TonB-dep_rcpt-like"/>
</dbReference>
<comment type="subcellular location">
    <subcellularLocation>
        <location evidence="1 12">Cell outer membrane</location>
        <topology evidence="1 12">Multi-pass membrane protein</topology>
    </subcellularLocation>
</comment>
<dbReference type="InterPro" id="IPR012910">
    <property type="entry name" value="Plug_dom"/>
</dbReference>
<dbReference type="Gene3D" id="2.40.170.20">
    <property type="entry name" value="TonB-dependent receptor, beta-barrel domain"/>
    <property type="match status" value="1"/>
</dbReference>
<feature type="chain" id="PRO_5012031615" evidence="14">
    <location>
        <begin position="20"/>
        <end position="809"/>
    </location>
</feature>
<feature type="domain" description="TonB-dependent receptor plug" evidence="16">
    <location>
        <begin position="111"/>
        <end position="218"/>
    </location>
</feature>
<keyword evidence="9 13" id="KW-0798">TonB box</keyword>
<organism evidence="17 18">
    <name type="scientific">Niastella vici</name>
    <dbReference type="NCBI Taxonomy" id="1703345"/>
    <lineage>
        <taxon>Bacteria</taxon>
        <taxon>Pseudomonadati</taxon>
        <taxon>Bacteroidota</taxon>
        <taxon>Chitinophagia</taxon>
        <taxon>Chitinophagales</taxon>
        <taxon>Chitinophagaceae</taxon>
        <taxon>Niastella</taxon>
    </lineage>
</organism>
<dbReference type="SUPFAM" id="SSF49464">
    <property type="entry name" value="Carboxypeptidase regulatory domain-like"/>
    <property type="match status" value="1"/>
</dbReference>
<comment type="similarity">
    <text evidence="12 13">Belongs to the TonB-dependent receptor family.</text>
</comment>
<protein>
    <submittedName>
        <fullName evidence="17">TonB-dependent receptor</fullName>
    </submittedName>
</protein>
<dbReference type="OrthoDB" id="9761152at2"/>
<evidence type="ECO:0000256" key="10">
    <source>
        <dbReference type="ARBA" id="ARBA00023136"/>
    </source>
</evidence>
<evidence type="ECO:0000256" key="5">
    <source>
        <dbReference type="ARBA" id="ARBA00022692"/>
    </source>
</evidence>
<proteinExistence type="inferred from homology"/>
<evidence type="ECO:0000259" key="15">
    <source>
        <dbReference type="Pfam" id="PF00593"/>
    </source>
</evidence>
<evidence type="ECO:0000256" key="13">
    <source>
        <dbReference type="RuleBase" id="RU003357"/>
    </source>
</evidence>
<keyword evidence="4" id="KW-0410">Iron transport</keyword>
<evidence type="ECO:0000256" key="7">
    <source>
        <dbReference type="ARBA" id="ARBA00023004"/>
    </source>
</evidence>
<evidence type="ECO:0000313" key="18">
    <source>
        <dbReference type="Proteomes" id="UP000192796"/>
    </source>
</evidence>
<evidence type="ECO:0000256" key="14">
    <source>
        <dbReference type="SAM" id="SignalP"/>
    </source>
</evidence>
<dbReference type="STRING" id="1703345.A3860_38680"/>
<evidence type="ECO:0000256" key="12">
    <source>
        <dbReference type="PROSITE-ProRule" id="PRU01360"/>
    </source>
</evidence>
<feature type="signal peptide" evidence="14">
    <location>
        <begin position="1"/>
        <end position="19"/>
    </location>
</feature>
<dbReference type="Proteomes" id="UP000192796">
    <property type="component" value="Unassembled WGS sequence"/>
</dbReference>
<keyword evidence="3 12" id="KW-1134">Transmembrane beta strand</keyword>
<dbReference type="PROSITE" id="PS52016">
    <property type="entry name" value="TONB_DEPENDENT_REC_3"/>
    <property type="match status" value="1"/>
</dbReference>
<evidence type="ECO:0000256" key="2">
    <source>
        <dbReference type="ARBA" id="ARBA00022448"/>
    </source>
</evidence>
<evidence type="ECO:0000256" key="6">
    <source>
        <dbReference type="ARBA" id="ARBA00022729"/>
    </source>
</evidence>
<name>A0A1V9FLE6_9BACT</name>
<dbReference type="Gene3D" id="2.60.40.1120">
    <property type="entry name" value="Carboxypeptidase-like, regulatory domain"/>
    <property type="match status" value="1"/>
</dbReference>
<dbReference type="PANTHER" id="PTHR32552:SF68">
    <property type="entry name" value="FERRICHROME OUTER MEMBRANE TRANSPORTER_PHAGE RECEPTOR"/>
    <property type="match status" value="1"/>
</dbReference>
<evidence type="ECO:0000259" key="16">
    <source>
        <dbReference type="Pfam" id="PF07715"/>
    </source>
</evidence>
<evidence type="ECO:0000256" key="1">
    <source>
        <dbReference type="ARBA" id="ARBA00004571"/>
    </source>
</evidence>
<keyword evidence="17" id="KW-0675">Receptor</keyword>
<evidence type="ECO:0000313" key="17">
    <source>
        <dbReference type="EMBL" id="OQP59165.1"/>
    </source>
</evidence>
<dbReference type="Pfam" id="PF07715">
    <property type="entry name" value="Plug"/>
    <property type="match status" value="1"/>
</dbReference>
<keyword evidence="18" id="KW-1185">Reference proteome</keyword>
<evidence type="ECO:0000256" key="9">
    <source>
        <dbReference type="ARBA" id="ARBA00023077"/>
    </source>
</evidence>
<dbReference type="Pfam" id="PF00593">
    <property type="entry name" value="TonB_dep_Rec_b-barrel"/>
    <property type="match status" value="1"/>
</dbReference>
<dbReference type="InterPro" id="IPR008969">
    <property type="entry name" value="CarboxyPept-like_regulatory"/>
</dbReference>
<dbReference type="InterPro" id="IPR037066">
    <property type="entry name" value="Plug_dom_sf"/>
</dbReference>
<reference evidence="17 18" key="1">
    <citation type="submission" date="2016-03" db="EMBL/GenBank/DDBJ databases">
        <title>Niastella vici sp. nov., isolated from farmland soil.</title>
        <authorList>
            <person name="Chen L."/>
            <person name="Wang D."/>
            <person name="Yang S."/>
            <person name="Wang G."/>
        </authorList>
    </citation>
    <scope>NUCLEOTIDE SEQUENCE [LARGE SCALE GENOMIC DNA]</scope>
    <source>
        <strain evidence="17 18">DJ57</strain>
    </source>
</reference>
<dbReference type="SUPFAM" id="SSF56935">
    <property type="entry name" value="Porins"/>
    <property type="match status" value="1"/>
</dbReference>
<dbReference type="GO" id="GO:0015344">
    <property type="term" value="F:siderophore uptake transmembrane transporter activity"/>
    <property type="evidence" value="ECO:0007669"/>
    <property type="project" value="TreeGrafter"/>
</dbReference>
<dbReference type="EMBL" id="LVYD01000086">
    <property type="protein sequence ID" value="OQP59165.1"/>
    <property type="molecule type" value="Genomic_DNA"/>
</dbReference>
<accession>A0A1V9FLE6</accession>
<evidence type="ECO:0000256" key="3">
    <source>
        <dbReference type="ARBA" id="ARBA00022452"/>
    </source>
</evidence>
<dbReference type="InterPro" id="IPR036942">
    <property type="entry name" value="Beta-barrel_TonB_sf"/>
</dbReference>
<comment type="caution">
    <text evidence="17">The sequence shown here is derived from an EMBL/GenBank/DDBJ whole genome shotgun (WGS) entry which is preliminary data.</text>
</comment>
<keyword evidence="2 12" id="KW-0813">Transport</keyword>
<dbReference type="InterPro" id="IPR000531">
    <property type="entry name" value="Beta-barrel_TonB"/>
</dbReference>
<keyword evidence="7" id="KW-0408">Iron</keyword>
<sequence length="809" mass="91158">MKKMILGICYLLFTHCLTAQISGKITDAASSTPIASATVELSNGLSTLTNDKGVFEFKKVKPGNYTLHITSIGFQSADQPVASGNTIDIKLNRLNLFLQPVEIKATRADDKAPFTKNNLSKKEIEKLNLGQDLPFILNQTPSVVVNSDAGNGVGYTGIRIRGSDATRINVTLNGIPYNDAESQGTFFVDLPDFTSSVNSIQVQRGVGTSSNGAAAFGATINLSTNETNTTPYSEINNTYGSFNTWKNTVKAGSGLIADHFTIDARLSKVSSDGFIDRASSTLKSFYLSAAYLNKNTSIRMNVFSGNEKTYQAWNGIPEAKLRNNDSALLAHYYNNLGPLYYTQQDSLNLFKSDPRKYNYFTYGNQTDNYQQDHYQLFINHDLNGRLAVNTAFFLSRGKGYYEEYKPVRSYADYGLNDLVTGSDTIRSTDLVQQQWLDNYFYGQVFSIQYKDNTNQLIVGGGWNRYDGKHYGNVIWSAMGGIPNNYRWYNKDAYKTDVNAYAKYQVKIADNLQAFVDLQYRRVLYYIGGFKDNPALKLHNTWDFFNPKAGFVYAKNNYQIYASYSQGKKEPNRDDFEAGINQQPKAEKLHDFELGVEEKNSDYSWGATLYYMQYKDQLVLSGKINDVGAYTRTNVPNSYRLGIELQGAIRFTQWLNAAGNITLSKNQIKNFTEYYDNYDSSAQKAIPHGNTDIAFSPAIIASGILNIIPCNNVEISLPAKYAGRQYLDNTSNKNRSLDPYYVQDARISYTLRKTLFKESTFIVQVNNVFNKKYEPNGYTYSYQYDGKVITENFYYPMAGTNFMIGLNVKL</sequence>
<keyword evidence="10 12" id="KW-0472">Membrane</keyword>
<dbReference type="AlphaFoldDB" id="A0A1V9FLE6"/>